<dbReference type="PROSITE" id="PS51257">
    <property type="entry name" value="PROKAR_LIPOPROTEIN"/>
    <property type="match status" value="1"/>
</dbReference>
<evidence type="ECO:0008006" key="4">
    <source>
        <dbReference type="Google" id="ProtNLM"/>
    </source>
</evidence>
<gene>
    <name evidence="2" type="ORF">PS723_05924</name>
</gene>
<evidence type="ECO:0000313" key="2">
    <source>
        <dbReference type="EMBL" id="VVO41772.1"/>
    </source>
</evidence>
<dbReference type="AlphaFoldDB" id="A0A5E7FT05"/>
<reference evidence="2 3" key="1">
    <citation type="submission" date="2019-09" db="EMBL/GenBank/DDBJ databases">
        <authorList>
            <person name="Chandra G."/>
            <person name="Truman W A."/>
        </authorList>
    </citation>
    <scope>NUCLEOTIDE SEQUENCE [LARGE SCALE GENOMIC DNA]</scope>
    <source>
        <strain evidence="2">PS723</strain>
    </source>
</reference>
<protein>
    <recommendedName>
        <fullName evidence="4">Lipoprotein</fullName>
    </recommendedName>
</protein>
<evidence type="ECO:0000256" key="1">
    <source>
        <dbReference type="SAM" id="SignalP"/>
    </source>
</evidence>
<accession>A0A5E7FT05</accession>
<name>A0A5E7FT05_PSEFL</name>
<feature type="chain" id="PRO_5022749695" description="Lipoprotein" evidence="1">
    <location>
        <begin position="24"/>
        <end position="42"/>
    </location>
</feature>
<dbReference type="EMBL" id="CABVHY010000043">
    <property type="protein sequence ID" value="VVO41772.1"/>
    <property type="molecule type" value="Genomic_DNA"/>
</dbReference>
<organism evidence="2 3">
    <name type="scientific">Pseudomonas fluorescens</name>
    <dbReference type="NCBI Taxonomy" id="294"/>
    <lineage>
        <taxon>Bacteria</taxon>
        <taxon>Pseudomonadati</taxon>
        <taxon>Pseudomonadota</taxon>
        <taxon>Gammaproteobacteria</taxon>
        <taxon>Pseudomonadales</taxon>
        <taxon>Pseudomonadaceae</taxon>
        <taxon>Pseudomonas</taxon>
    </lineage>
</organism>
<keyword evidence="1" id="KW-0732">Signal</keyword>
<proteinExistence type="predicted"/>
<dbReference type="Proteomes" id="UP000379480">
    <property type="component" value="Unassembled WGS sequence"/>
</dbReference>
<evidence type="ECO:0000313" key="3">
    <source>
        <dbReference type="Proteomes" id="UP000379480"/>
    </source>
</evidence>
<feature type="signal peptide" evidence="1">
    <location>
        <begin position="1"/>
        <end position="23"/>
    </location>
</feature>
<sequence precursor="true">MNGLLRATGFSLFVLFASCGVGAQTQAQSLATHPDPLASYAQ</sequence>